<sequence>MVSSGRSWFGRKRKASSASPFLIPTDDKDVSLVVQPDDTNLLVVNDAERSPRCAQNGDHSPAETGPTYGIGIARETRAGSQPNNSVANLRKVVERLKAELARAQARSADAPARGLEIAAIYQQLAEEKRENARQAEEIVDLRGQVAQSAGTNSKLEGRESAEKGTQTEDHRYLEDALMINDLLNRVEAIGRELKDEKQKLVEEKRKNEERTAYIARLEEEMRRRREAGARCADERDRFEYVLALNGQTGSISRSVLASDPDSLLYKMYGGDWDYARDNEGRAIVTCHPQRWAAVLEHLATGGVPAERDPLLLEQARHWNLSRLVDGLEALNPGVIVTNDSDLMGFTVRCTFTTLTKQMSTGTKSTRLTFSAPQGRWWAVKLCERGVFLWSVTVPGGNSGDLKKIRISRKWRLLLRSEIIEVTSTSLEYAAAREDDWGHSWGRNSERRPPNPRGRGAWPCQAASGSSAGPSGPSLLNEAAQSKTQRAGFGTATVIFGTFANVDLELSADLFATIVPNGNPTGMGITFHDARRQPVVSPQRVSLMAYGQGYGSVSSPATLIGGAYFISANHHYELALDGGKKYQITPFGGFQIHERSL</sequence>
<evidence type="ECO:0000256" key="2">
    <source>
        <dbReference type="SAM" id="Coils"/>
    </source>
</evidence>
<feature type="compositionally biased region" description="Basic and acidic residues" evidence="3">
    <location>
        <begin position="155"/>
        <end position="169"/>
    </location>
</feature>
<organism evidence="4 5">
    <name type="scientific">Klebsormidium nitens</name>
    <name type="common">Green alga</name>
    <name type="synonym">Ulothrix nitens</name>
    <dbReference type="NCBI Taxonomy" id="105231"/>
    <lineage>
        <taxon>Eukaryota</taxon>
        <taxon>Viridiplantae</taxon>
        <taxon>Streptophyta</taxon>
        <taxon>Klebsormidiophyceae</taxon>
        <taxon>Klebsormidiales</taxon>
        <taxon>Klebsormidiaceae</taxon>
        <taxon>Klebsormidium</taxon>
    </lineage>
</organism>
<reference evidence="4 5" key="1">
    <citation type="journal article" date="2014" name="Nat. Commun.">
        <title>Klebsormidium flaccidum genome reveals primary factors for plant terrestrial adaptation.</title>
        <authorList>
            <person name="Hori K."/>
            <person name="Maruyama F."/>
            <person name="Fujisawa T."/>
            <person name="Togashi T."/>
            <person name="Yamamoto N."/>
            <person name="Seo M."/>
            <person name="Sato S."/>
            <person name="Yamada T."/>
            <person name="Mori H."/>
            <person name="Tajima N."/>
            <person name="Moriyama T."/>
            <person name="Ikeuchi M."/>
            <person name="Watanabe M."/>
            <person name="Wada H."/>
            <person name="Kobayashi K."/>
            <person name="Saito M."/>
            <person name="Masuda T."/>
            <person name="Sasaki-Sekimoto Y."/>
            <person name="Mashiguchi K."/>
            <person name="Awai K."/>
            <person name="Shimojima M."/>
            <person name="Masuda S."/>
            <person name="Iwai M."/>
            <person name="Nobusawa T."/>
            <person name="Narise T."/>
            <person name="Kondo S."/>
            <person name="Saito H."/>
            <person name="Sato R."/>
            <person name="Murakawa M."/>
            <person name="Ihara Y."/>
            <person name="Oshima-Yamada Y."/>
            <person name="Ohtaka K."/>
            <person name="Satoh M."/>
            <person name="Sonobe K."/>
            <person name="Ishii M."/>
            <person name="Ohtani R."/>
            <person name="Kanamori-Sato M."/>
            <person name="Honoki R."/>
            <person name="Miyazaki D."/>
            <person name="Mochizuki H."/>
            <person name="Umetsu J."/>
            <person name="Higashi K."/>
            <person name="Shibata D."/>
            <person name="Kamiya Y."/>
            <person name="Sato N."/>
            <person name="Nakamura Y."/>
            <person name="Tabata S."/>
            <person name="Ida S."/>
            <person name="Kurokawa K."/>
            <person name="Ohta H."/>
        </authorList>
    </citation>
    <scope>NUCLEOTIDE SEQUENCE [LARGE SCALE GENOMIC DNA]</scope>
    <source>
        <strain evidence="4 5">NIES-2285</strain>
    </source>
</reference>
<dbReference type="Gene3D" id="3.30.710.10">
    <property type="entry name" value="Potassium Channel Kv1.1, Chain A"/>
    <property type="match status" value="1"/>
</dbReference>
<dbReference type="AlphaFoldDB" id="A0A1Y1HX30"/>
<feature type="region of interest" description="Disordered" evidence="3">
    <location>
        <begin position="144"/>
        <end position="169"/>
    </location>
</feature>
<evidence type="ECO:0000313" key="4">
    <source>
        <dbReference type="EMBL" id="GAQ81719.1"/>
    </source>
</evidence>
<feature type="region of interest" description="Disordered" evidence="3">
    <location>
        <begin position="1"/>
        <end position="21"/>
    </location>
</feature>
<evidence type="ECO:0000313" key="5">
    <source>
        <dbReference type="Proteomes" id="UP000054558"/>
    </source>
</evidence>
<evidence type="ECO:0000256" key="3">
    <source>
        <dbReference type="SAM" id="MobiDB-lite"/>
    </source>
</evidence>
<name>A0A1Y1HX30_KLENI</name>
<protein>
    <submittedName>
        <fullName evidence="4">Uncharacterized protein</fullName>
    </submittedName>
</protein>
<keyword evidence="5" id="KW-1185">Reference proteome</keyword>
<feature type="compositionally biased region" description="Basic and acidic residues" evidence="3">
    <location>
        <begin position="437"/>
        <end position="448"/>
    </location>
</feature>
<comment type="pathway">
    <text evidence="1">Protein modification; protein ubiquitination.</text>
</comment>
<evidence type="ECO:0000256" key="1">
    <source>
        <dbReference type="ARBA" id="ARBA00004906"/>
    </source>
</evidence>
<accession>A0A1Y1HX30</accession>
<dbReference type="InterPro" id="IPR011333">
    <property type="entry name" value="SKP1/BTB/POZ_sf"/>
</dbReference>
<feature type="region of interest" description="Disordered" evidence="3">
    <location>
        <begin position="437"/>
        <end position="479"/>
    </location>
</feature>
<keyword evidence="2" id="KW-0175">Coiled coil</keyword>
<feature type="compositionally biased region" description="Low complexity" evidence="3">
    <location>
        <begin position="461"/>
        <end position="473"/>
    </location>
</feature>
<dbReference type="SUPFAM" id="SSF54695">
    <property type="entry name" value="POZ domain"/>
    <property type="match status" value="1"/>
</dbReference>
<gene>
    <name evidence="4" type="ORF">KFL_000890080</name>
</gene>
<dbReference type="EMBL" id="DF237038">
    <property type="protein sequence ID" value="GAQ81719.1"/>
    <property type="molecule type" value="Genomic_DNA"/>
</dbReference>
<proteinExistence type="predicted"/>
<feature type="compositionally biased region" description="Polar residues" evidence="3">
    <location>
        <begin position="145"/>
        <end position="154"/>
    </location>
</feature>
<dbReference type="Proteomes" id="UP000054558">
    <property type="component" value="Unassembled WGS sequence"/>
</dbReference>
<feature type="coiled-coil region" evidence="2">
    <location>
        <begin position="86"/>
        <end position="144"/>
    </location>
</feature>
<feature type="coiled-coil region" evidence="2">
    <location>
        <begin position="179"/>
        <end position="220"/>
    </location>
</feature>